<dbReference type="InterPro" id="IPR002078">
    <property type="entry name" value="Sigma_54_int"/>
</dbReference>
<evidence type="ECO:0000259" key="8">
    <source>
        <dbReference type="PROSITE" id="PS50110"/>
    </source>
</evidence>
<dbReference type="SUPFAM" id="SSF52172">
    <property type="entry name" value="CheY-like"/>
    <property type="match status" value="1"/>
</dbReference>
<evidence type="ECO:0000256" key="5">
    <source>
        <dbReference type="ARBA" id="ARBA00023163"/>
    </source>
</evidence>
<gene>
    <name evidence="9" type="ORF">ACIKP9_11015</name>
</gene>
<feature type="modified residue" description="4-aspartylphosphate" evidence="6">
    <location>
        <position position="55"/>
    </location>
</feature>
<keyword evidence="4" id="KW-0238">DNA-binding</keyword>
<dbReference type="InterPro" id="IPR001789">
    <property type="entry name" value="Sig_transdc_resp-reg_receiver"/>
</dbReference>
<dbReference type="Pfam" id="PF00158">
    <property type="entry name" value="Sigma54_activat"/>
    <property type="match status" value="1"/>
</dbReference>
<sequence>MTKLKNILALDDEPSMRRLLEISLKQAGYQPVLAENGREALDILRQGGIDLVISDLHMPVMDGLKLLATMQQEGIDVPSIIVTAQGEISTAIEAMKLGASDYILRPFDLSTLEIAIERALSLSRLKLENRYLRAEASQDTQLIGQSPAMQKLQQAIRQVAPEKATTLIAGETGTGKELVAQAIHQLSPRKDALFVAVNCAAIPGDMLESELFGHERGAFTGAVKNRIGKFEMADGGTLFLDEVTEMPIGLQAKLLRALQQGVIERLGSNRSLPVDIRVVAATNRDPLQAIADGKLREDLYYRLNVFRIDLPPLRERKSDIPALATHFLKPRGLSLDDAAAQTLQTYTWPGNIRELQNILERAAIICGGDTISTEHLPTDITQHATLATTTTAVPEAMTLATQANMSLPIATETLEKDMIRTALQQTKGNKSKAARLLDISERSLWYKLSRYKLEDNNDQESPLPD</sequence>
<evidence type="ECO:0000259" key="7">
    <source>
        <dbReference type="PROSITE" id="PS50045"/>
    </source>
</evidence>
<proteinExistence type="predicted"/>
<dbReference type="SMART" id="SM00448">
    <property type="entry name" value="REC"/>
    <property type="match status" value="1"/>
</dbReference>
<keyword evidence="5" id="KW-0804">Transcription</keyword>
<feature type="domain" description="Response regulatory" evidence="8">
    <location>
        <begin position="6"/>
        <end position="120"/>
    </location>
</feature>
<comment type="caution">
    <text evidence="9">The sequence shown here is derived from an EMBL/GenBank/DDBJ whole genome shotgun (WGS) entry which is preliminary data.</text>
</comment>
<dbReference type="RefSeq" id="WP_400882676.1">
    <property type="nucleotide sequence ID" value="NZ_JBIWXY010000002.1"/>
</dbReference>
<dbReference type="PROSITE" id="PS00676">
    <property type="entry name" value="SIGMA54_INTERACT_2"/>
    <property type="match status" value="1"/>
</dbReference>
<dbReference type="PROSITE" id="PS00688">
    <property type="entry name" value="SIGMA54_INTERACT_3"/>
    <property type="match status" value="1"/>
</dbReference>
<evidence type="ECO:0000256" key="2">
    <source>
        <dbReference type="ARBA" id="ARBA00022840"/>
    </source>
</evidence>
<dbReference type="PROSITE" id="PS50045">
    <property type="entry name" value="SIGMA54_INTERACT_4"/>
    <property type="match status" value="1"/>
</dbReference>
<evidence type="ECO:0000256" key="1">
    <source>
        <dbReference type="ARBA" id="ARBA00022741"/>
    </source>
</evidence>
<accession>A0ABW8GMU8</accession>
<evidence type="ECO:0000256" key="3">
    <source>
        <dbReference type="ARBA" id="ARBA00023015"/>
    </source>
</evidence>
<keyword evidence="6" id="KW-0597">Phosphoprotein</keyword>
<evidence type="ECO:0000313" key="10">
    <source>
        <dbReference type="Proteomes" id="UP001617669"/>
    </source>
</evidence>
<dbReference type="Pfam" id="PF02954">
    <property type="entry name" value="HTH_8"/>
    <property type="match status" value="1"/>
</dbReference>
<dbReference type="InterPro" id="IPR027417">
    <property type="entry name" value="P-loop_NTPase"/>
</dbReference>
<dbReference type="Proteomes" id="UP001617669">
    <property type="component" value="Unassembled WGS sequence"/>
</dbReference>
<dbReference type="InterPro" id="IPR011006">
    <property type="entry name" value="CheY-like_superfamily"/>
</dbReference>
<feature type="domain" description="Sigma-54 factor interaction" evidence="7">
    <location>
        <begin position="142"/>
        <end position="364"/>
    </location>
</feature>
<dbReference type="PRINTS" id="PR01590">
    <property type="entry name" value="HTHFIS"/>
</dbReference>
<keyword evidence="2" id="KW-0067">ATP-binding</keyword>
<dbReference type="Gene3D" id="1.10.8.60">
    <property type="match status" value="1"/>
</dbReference>
<organism evidence="9 10">
    <name type="scientific">Methylobacillus methanolivorans</name>
    <dbReference type="NCBI Taxonomy" id="1848927"/>
    <lineage>
        <taxon>Bacteria</taxon>
        <taxon>Pseudomonadati</taxon>
        <taxon>Pseudomonadota</taxon>
        <taxon>Betaproteobacteria</taxon>
        <taxon>Nitrosomonadales</taxon>
        <taxon>Methylophilaceae</taxon>
        <taxon>Methylobacillus</taxon>
    </lineage>
</organism>
<dbReference type="InterPro" id="IPR025944">
    <property type="entry name" value="Sigma_54_int_dom_CS"/>
</dbReference>
<evidence type="ECO:0000313" key="9">
    <source>
        <dbReference type="EMBL" id="MFJ5446759.1"/>
    </source>
</evidence>
<dbReference type="InterPro" id="IPR058031">
    <property type="entry name" value="AAA_lid_NorR"/>
</dbReference>
<dbReference type="SMART" id="SM00382">
    <property type="entry name" value="AAA"/>
    <property type="match status" value="1"/>
</dbReference>
<dbReference type="InterPro" id="IPR025943">
    <property type="entry name" value="Sigma_54_int_dom_ATP-bd_2"/>
</dbReference>
<dbReference type="Gene3D" id="1.10.10.60">
    <property type="entry name" value="Homeodomain-like"/>
    <property type="match status" value="1"/>
</dbReference>
<reference evidence="9 10" key="1">
    <citation type="submission" date="2024-11" db="EMBL/GenBank/DDBJ databases">
        <authorList>
            <person name="Kaparullina E.N."/>
            <person name="Delegan Y.A."/>
            <person name="Doronina N.V."/>
        </authorList>
    </citation>
    <scope>NUCLEOTIDE SEQUENCE [LARGE SCALE GENOMIC DNA]</scope>
    <source>
        <strain evidence="9 10">7sh_L</strain>
    </source>
</reference>
<dbReference type="InterPro" id="IPR009057">
    <property type="entry name" value="Homeodomain-like_sf"/>
</dbReference>
<keyword evidence="1" id="KW-0547">Nucleotide-binding</keyword>
<dbReference type="Gene3D" id="3.40.50.2300">
    <property type="match status" value="1"/>
</dbReference>
<keyword evidence="10" id="KW-1185">Reference proteome</keyword>
<dbReference type="Gene3D" id="3.40.50.300">
    <property type="entry name" value="P-loop containing nucleotide triphosphate hydrolases"/>
    <property type="match status" value="1"/>
</dbReference>
<dbReference type="InterPro" id="IPR002197">
    <property type="entry name" value="HTH_Fis"/>
</dbReference>
<dbReference type="Pfam" id="PF25601">
    <property type="entry name" value="AAA_lid_14"/>
    <property type="match status" value="1"/>
</dbReference>
<dbReference type="PANTHER" id="PTHR32071:SF117">
    <property type="entry name" value="PTS-DEPENDENT DIHYDROXYACETONE KINASE OPERON REGULATORY PROTEIN-RELATED"/>
    <property type="match status" value="1"/>
</dbReference>
<dbReference type="SUPFAM" id="SSF52540">
    <property type="entry name" value="P-loop containing nucleoside triphosphate hydrolases"/>
    <property type="match status" value="1"/>
</dbReference>
<dbReference type="CDD" id="cd00009">
    <property type="entry name" value="AAA"/>
    <property type="match status" value="1"/>
</dbReference>
<evidence type="ECO:0000256" key="4">
    <source>
        <dbReference type="ARBA" id="ARBA00023125"/>
    </source>
</evidence>
<evidence type="ECO:0000256" key="6">
    <source>
        <dbReference type="PROSITE-ProRule" id="PRU00169"/>
    </source>
</evidence>
<keyword evidence="3" id="KW-0805">Transcription regulation</keyword>
<name>A0ABW8GMU8_9PROT</name>
<dbReference type="PROSITE" id="PS50110">
    <property type="entry name" value="RESPONSE_REGULATORY"/>
    <property type="match status" value="1"/>
</dbReference>
<dbReference type="Pfam" id="PF00072">
    <property type="entry name" value="Response_reg"/>
    <property type="match status" value="1"/>
</dbReference>
<protein>
    <submittedName>
        <fullName evidence="9">Sigma-54-dependent transcriptional regulator</fullName>
    </submittedName>
</protein>
<dbReference type="PANTHER" id="PTHR32071">
    <property type="entry name" value="TRANSCRIPTIONAL REGULATORY PROTEIN"/>
    <property type="match status" value="1"/>
</dbReference>
<dbReference type="EMBL" id="JBIWXY010000002">
    <property type="protein sequence ID" value="MFJ5446759.1"/>
    <property type="molecule type" value="Genomic_DNA"/>
</dbReference>
<dbReference type="SUPFAM" id="SSF46689">
    <property type="entry name" value="Homeodomain-like"/>
    <property type="match status" value="1"/>
</dbReference>
<dbReference type="InterPro" id="IPR003593">
    <property type="entry name" value="AAA+_ATPase"/>
</dbReference>